<protein>
    <submittedName>
        <fullName evidence="1">Carboxymuconolactone decarboxylase family protein</fullName>
    </submittedName>
</protein>
<dbReference type="SUPFAM" id="SSF69118">
    <property type="entry name" value="AhpD-like"/>
    <property type="match status" value="1"/>
</dbReference>
<dbReference type="PANTHER" id="PTHR34846:SF11">
    <property type="entry name" value="4-CARBOXYMUCONOLACTONE DECARBOXYLASE FAMILY PROTEIN (AFU_ORTHOLOGUE AFUA_6G11590)"/>
    <property type="match status" value="1"/>
</dbReference>
<dbReference type="InterPro" id="IPR029032">
    <property type="entry name" value="AhpD-like"/>
</dbReference>
<accession>A0A7Y2M2V7</accession>
<dbReference type="AlphaFoldDB" id="A0A7Y2M2V7"/>
<keyword evidence="2" id="KW-1185">Reference proteome</keyword>
<organism evidence="1 2">
    <name type="scientific">Microbacterium ulmi</name>
    <dbReference type="NCBI Taxonomy" id="179095"/>
    <lineage>
        <taxon>Bacteria</taxon>
        <taxon>Bacillati</taxon>
        <taxon>Actinomycetota</taxon>
        <taxon>Actinomycetes</taxon>
        <taxon>Micrococcales</taxon>
        <taxon>Microbacteriaceae</taxon>
        <taxon>Microbacterium</taxon>
    </lineage>
</organism>
<dbReference type="Gene3D" id="1.20.1290.10">
    <property type="entry name" value="AhpD-like"/>
    <property type="match status" value="1"/>
</dbReference>
<sequence>MSGYVSIHPSELDPDQRALYERIVGGPRAGSPAGLLAADGRLQGPFGLMLLSPEVGHPLQELGAAIRFRSSLDDLMRESVILAVAVERKSEFEWHVHSRVSEALGIDPLVVAAIGRRDDAALPDHLRPVVRMARSIATRNSMSEVALARHGLGDRAFFETLVTATYYALLADLLQSFGVGLPAGVPERFAGGDQDC</sequence>
<comment type="caution">
    <text evidence="1">The sequence shown here is derived from an EMBL/GenBank/DDBJ whole genome shotgun (WGS) entry which is preliminary data.</text>
</comment>
<dbReference type="EMBL" id="JABEMB010000029">
    <property type="protein sequence ID" value="NNH05014.1"/>
    <property type="molecule type" value="Genomic_DNA"/>
</dbReference>
<proteinExistence type="predicted"/>
<dbReference type="PANTHER" id="PTHR34846">
    <property type="entry name" value="4-CARBOXYMUCONOLACTONE DECARBOXYLASE FAMILY PROTEIN (AFU_ORTHOLOGUE AFUA_6G11590)"/>
    <property type="match status" value="1"/>
</dbReference>
<reference evidence="1 2" key="1">
    <citation type="submission" date="2020-05" db="EMBL/GenBank/DDBJ databases">
        <title>MicrobeNet Type strains.</title>
        <authorList>
            <person name="Nicholson A.C."/>
        </authorList>
    </citation>
    <scope>NUCLEOTIDE SEQUENCE [LARGE SCALE GENOMIC DNA]</scope>
    <source>
        <strain evidence="1 2">JCM 14282</strain>
    </source>
</reference>
<evidence type="ECO:0000313" key="1">
    <source>
        <dbReference type="EMBL" id="NNH05014.1"/>
    </source>
</evidence>
<dbReference type="RefSeq" id="WP_167037481.1">
    <property type="nucleotide sequence ID" value="NZ_BAAANA010000001.1"/>
</dbReference>
<evidence type="ECO:0000313" key="2">
    <source>
        <dbReference type="Proteomes" id="UP000543598"/>
    </source>
</evidence>
<name>A0A7Y2M2V7_9MICO</name>
<dbReference type="Proteomes" id="UP000543598">
    <property type="component" value="Unassembled WGS sequence"/>
</dbReference>
<gene>
    <name evidence="1" type="ORF">HLA99_14275</name>
</gene>